<organism evidence="2 3">
    <name type="scientific">Mycena albidolilacea</name>
    <dbReference type="NCBI Taxonomy" id="1033008"/>
    <lineage>
        <taxon>Eukaryota</taxon>
        <taxon>Fungi</taxon>
        <taxon>Dikarya</taxon>
        <taxon>Basidiomycota</taxon>
        <taxon>Agaricomycotina</taxon>
        <taxon>Agaricomycetes</taxon>
        <taxon>Agaricomycetidae</taxon>
        <taxon>Agaricales</taxon>
        <taxon>Marasmiineae</taxon>
        <taxon>Mycenaceae</taxon>
        <taxon>Mycena</taxon>
    </lineage>
</organism>
<dbReference type="Proteomes" id="UP001218218">
    <property type="component" value="Unassembled WGS sequence"/>
</dbReference>
<gene>
    <name evidence="2" type="ORF">DFH08DRAFT_329867</name>
</gene>
<evidence type="ECO:0000313" key="3">
    <source>
        <dbReference type="Proteomes" id="UP001218218"/>
    </source>
</evidence>
<sequence length="190" mass="21823">MNGPPRQRNLEHHVLLLAALLPQWQRIALRDHPRALAPRAAPEVGDQDALGVEAHAGGFRCSRRGGCRRRRCRRRRCRKRVGGSSRRHRCRRRDGAGFRRRGGVAPHRRGGGGHRRRRCGHVSSLWGRRRGVCNGRRGKKKRGMVRFTYADGISPIWVYDRTCPERCPMLHQIPAQASHKPRRYHAYASC</sequence>
<evidence type="ECO:0000256" key="1">
    <source>
        <dbReference type="SAM" id="MobiDB-lite"/>
    </source>
</evidence>
<accession>A0AAD7F1L3</accession>
<feature type="region of interest" description="Disordered" evidence="1">
    <location>
        <begin position="83"/>
        <end position="118"/>
    </location>
</feature>
<protein>
    <submittedName>
        <fullName evidence="2">Uncharacterized protein</fullName>
    </submittedName>
</protein>
<proteinExistence type="predicted"/>
<comment type="caution">
    <text evidence="2">The sequence shown here is derived from an EMBL/GenBank/DDBJ whole genome shotgun (WGS) entry which is preliminary data.</text>
</comment>
<evidence type="ECO:0000313" key="2">
    <source>
        <dbReference type="EMBL" id="KAJ7363088.1"/>
    </source>
</evidence>
<dbReference type="EMBL" id="JARIHO010000004">
    <property type="protein sequence ID" value="KAJ7363088.1"/>
    <property type="molecule type" value="Genomic_DNA"/>
</dbReference>
<keyword evidence="3" id="KW-1185">Reference proteome</keyword>
<dbReference type="AlphaFoldDB" id="A0AAD7F1L3"/>
<reference evidence="2" key="1">
    <citation type="submission" date="2023-03" db="EMBL/GenBank/DDBJ databases">
        <title>Massive genome expansion in bonnet fungi (Mycena s.s.) driven by repeated elements and novel gene families across ecological guilds.</title>
        <authorList>
            <consortium name="Lawrence Berkeley National Laboratory"/>
            <person name="Harder C.B."/>
            <person name="Miyauchi S."/>
            <person name="Viragh M."/>
            <person name="Kuo A."/>
            <person name="Thoen E."/>
            <person name="Andreopoulos B."/>
            <person name="Lu D."/>
            <person name="Skrede I."/>
            <person name="Drula E."/>
            <person name="Henrissat B."/>
            <person name="Morin E."/>
            <person name="Kohler A."/>
            <person name="Barry K."/>
            <person name="LaButti K."/>
            <person name="Morin E."/>
            <person name="Salamov A."/>
            <person name="Lipzen A."/>
            <person name="Mereny Z."/>
            <person name="Hegedus B."/>
            <person name="Baldrian P."/>
            <person name="Stursova M."/>
            <person name="Weitz H."/>
            <person name="Taylor A."/>
            <person name="Grigoriev I.V."/>
            <person name="Nagy L.G."/>
            <person name="Martin F."/>
            <person name="Kauserud H."/>
        </authorList>
    </citation>
    <scope>NUCLEOTIDE SEQUENCE</scope>
    <source>
        <strain evidence="2">CBHHK002</strain>
    </source>
</reference>
<name>A0AAD7F1L3_9AGAR</name>